<evidence type="ECO:0000313" key="2">
    <source>
        <dbReference type="EMBL" id="GGE62652.1"/>
    </source>
</evidence>
<gene>
    <name evidence="2" type="ORF">GCM10007140_11160</name>
</gene>
<evidence type="ECO:0000256" key="1">
    <source>
        <dbReference type="SAM" id="SignalP"/>
    </source>
</evidence>
<dbReference type="Proteomes" id="UP000605259">
    <property type="component" value="Unassembled WGS sequence"/>
</dbReference>
<name>A0A917ANW8_9BACI</name>
<evidence type="ECO:0000313" key="3">
    <source>
        <dbReference type="Proteomes" id="UP000605259"/>
    </source>
</evidence>
<organism evidence="2 3">
    <name type="scientific">Priestia taiwanensis</name>
    <dbReference type="NCBI Taxonomy" id="1347902"/>
    <lineage>
        <taxon>Bacteria</taxon>
        <taxon>Bacillati</taxon>
        <taxon>Bacillota</taxon>
        <taxon>Bacilli</taxon>
        <taxon>Bacillales</taxon>
        <taxon>Bacillaceae</taxon>
        <taxon>Priestia</taxon>
    </lineage>
</organism>
<feature type="signal peptide" evidence="1">
    <location>
        <begin position="1"/>
        <end position="22"/>
    </location>
</feature>
<comment type="caution">
    <text evidence="2">The sequence shown here is derived from an EMBL/GenBank/DDBJ whole genome shotgun (WGS) entry which is preliminary data.</text>
</comment>
<keyword evidence="3" id="KW-1185">Reference proteome</keyword>
<keyword evidence="1" id="KW-0732">Signal</keyword>
<reference evidence="2" key="2">
    <citation type="submission" date="2020-09" db="EMBL/GenBank/DDBJ databases">
        <authorList>
            <person name="Sun Q."/>
            <person name="Zhou Y."/>
        </authorList>
    </citation>
    <scope>NUCLEOTIDE SEQUENCE</scope>
    <source>
        <strain evidence="2">CGMCC 1.12698</strain>
    </source>
</reference>
<dbReference type="AlphaFoldDB" id="A0A917ANW8"/>
<dbReference type="RefSeq" id="WP_188387411.1">
    <property type="nucleotide sequence ID" value="NZ_BMFK01000001.1"/>
</dbReference>
<proteinExistence type="predicted"/>
<feature type="chain" id="PRO_5037355327" evidence="1">
    <location>
        <begin position="23"/>
        <end position="116"/>
    </location>
</feature>
<protein>
    <submittedName>
        <fullName evidence="2">Uncharacterized protein</fullName>
    </submittedName>
</protein>
<accession>A0A917ANW8</accession>
<dbReference type="EMBL" id="BMFK01000001">
    <property type="protein sequence ID" value="GGE62652.1"/>
    <property type="molecule type" value="Genomic_DNA"/>
</dbReference>
<reference evidence="2" key="1">
    <citation type="journal article" date="2014" name="Int. J. Syst. Evol. Microbiol.">
        <title>Complete genome sequence of Corynebacterium casei LMG S-19264T (=DSM 44701T), isolated from a smear-ripened cheese.</title>
        <authorList>
            <consortium name="US DOE Joint Genome Institute (JGI-PGF)"/>
            <person name="Walter F."/>
            <person name="Albersmeier A."/>
            <person name="Kalinowski J."/>
            <person name="Ruckert C."/>
        </authorList>
    </citation>
    <scope>NUCLEOTIDE SEQUENCE</scope>
    <source>
        <strain evidence="2">CGMCC 1.12698</strain>
    </source>
</reference>
<sequence length="116" mass="12337">MKKTSILAAVIVLGSLTGVAQASPVVENTNQHQVVSDQSVEKLPIKLFVGTPIFFEGNDVKPASGYGTVYDIIPAENGFYVKGLAVGTGYISIDGVKRKVEVAYLHPGPDFSNVEK</sequence>